<reference evidence="2 3" key="1">
    <citation type="submission" date="2020-08" db="EMBL/GenBank/DDBJ databases">
        <title>Genomic Encyclopedia of Type Strains, Phase IV (KMG-IV): sequencing the most valuable type-strain genomes for metagenomic binning, comparative biology and taxonomic classification.</title>
        <authorList>
            <person name="Goeker M."/>
        </authorList>
    </citation>
    <scope>NUCLEOTIDE SEQUENCE [LARGE SCALE GENOMIC DNA]</scope>
    <source>
        <strain evidence="2 3">DSM 21769</strain>
    </source>
</reference>
<accession>A0A841PQ44</accession>
<protein>
    <submittedName>
        <fullName evidence="2">Uncharacterized protein</fullName>
    </submittedName>
</protein>
<proteinExistence type="predicted"/>
<name>A0A841PQ44_9BACL</name>
<organism evidence="2 3">
    <name type="scientific">Geomicrobium halophilum</name>
    <dbReference type="NCBI Taxonomy" id="549000"/>
    <lineage>
        <taxon>Bacteria</taxon>
        <taxon>Bacillati</taxon>
        <taxon>Bacillota</taxon>
        <taxon>Bacilli</taxon>
        <taxon>Bacillales</taxon>
        <taxon>Geomicrobium</taxon>
    </lineage>
</organism>
<sequence length="128" mass="14780">MLAGDIRAKTIKEMQQKRLKRKLSIFALFFSILVVTIFFSVSYLADISQQQTLESGIQEETEWDTFLYQYVGTGSKYTFGGNPKFYLAHNGEGFYLIHVGQDNRTVEQVTPLEDRRTFAVVYNNYGIQ</sequence>
<feature type="transmembrane region" description="Helical" evidence="1">
    <location>
        <begin position="23"/>
        <end position="45"/>
    </location>
</feature>
<keyword evidence="1" id="KW-0812">Transmembrane</keyword>
<dbReference type="Proteomes" id="UP000568839">
    <property type="component" value="Unassembled WGS sequence"/>
</dbReference>
<dbReference type="RefSeq" id="WP_184404923.1">
    <property type="nucleotide sequence ID" value="NZ_JACHHJ010000004.1"/>
</dbReference>
<comment type="caution">
    <text evidence="2">The sequence shown here is derived from an EMBL/GenBank/DDBJ whole genome shotgun (WGS) entry which is preliminary data.</text>
</comment>
<keyword evidence="1" id="KW-0472">Membrane</keyword>
<keyword evidence="3" id="KW-1185">Reference proteome</keyword>
<evidence type="ECO:0000313" key="2">
    <source>
        <dbReference type="EMBL" id="MBB6450859.1"/>
    </source>
</evidence>
<keyword evidence="1" id="KW-1133">Transmembrane helix</keyword>
<dbReference type="EMBL" id="JACHHJ010000004">
    <property type="protein sequence ID" value="MBB6450859.1"/>
    <property type="molecule type" value="Genomic_DNA"/>
</dbReference>
<gene>
    <name evidence="2" type="ORF">HNR44_002849</name>
</gene>
<evidence type="ECO:0000313" key="3">
    <source>
        <dbReference type="Proteomes" id="UP000568839"/>
    </source>
</evidence>
<dbReference type="AlphaFoldDB" id="A0A841PQ44"/>
<evidence type="ECO:0000256" key="1">
    <source>
        <dbReference type="SAM" id="Phobius"/>
    </source>
</evidence>